<keyword evidence="14" id="KW-1185">Reference proteome</keyword>
<dbReference type="InterPro" id="IPR054357">
    <property type="entry name" value="MFE-2_N"/>
</dbReference>
<dbReference type="EMBL" id="CAIIXF020000010">
    <property type="protein sequence ID" value="CAH1795822.1"/>
    <property type="molecule type" value="Genomic_DNA"/>
</dbReference>
<dbReference type="CDD" id="cd05353">
    <property type="entry name" value="hydroxyacyl-CoA-like_DH_SDR_c-like"/>
    <property type="match status" value="1"/>
</dbReference>
<protein>
    <recommendedName>
        <fullName evidence="10">Peroxisomal multifunctional enzyme type 2</fullName>
    </recommendedName>
</protein>
<keyword evidence="7" id="KW-0576">Peroxisome</keyword>
<dbReference type="GO" id="GO:0016853">
    <property type="term" value="F:isomerase activity"/>
    <property type="evidence" value="ECO:0007669"/>
    <property type="project" value="UniProtKB-KW"/>
</dbReference>
<evidence type="ECO:0000256" key="3">
    <source>
        <dbReference type="ARBA" id="ARBA00006484"/>
    </source>
</evidence>
<dbReference type="Pfam" id="PF02036">
    <property type="entry name" value="SCP2"/>
    <property type="match status" value="2"/>
</dbReference>
<dbReference type="Gene3D" id="1.10.287.4290">
    <property type="match status" value="1"/>
</dbReference>
<dbReference type="PROSITE" id="PS00061">
    <property type="entry name" value="ADH_SHORT"/>
    <property type="match status" value="1"/>
</dbReference>
<feature type="region of interest" description="Disordered" evidence="11">
    <location>
        <begin position="482"/>
        <end position="510"/>
    </location>
</feature>
<keyword evidence="4" id="KW-0276">Fatty acid metabolism</keyword>
<dbReference type="PANTHER" id="PTHR45024">
    <property type="entry name" value="DEHYDROGENASES, SHORT CHAIN"/>
    <property type="match status" value="1"/>
</dbReference>
<evidence type="ECO:0000256" key="10">
    <source>
        <dbReference type="ARBA" id="ARBA00073497"/>
    </source>
</evidence>
<dbReference type="InterPro" id="IPR036291">
    <property type="entry name" value="NAD(P)-bd_dom_sf"/>
</dbReference>
<dbReference type="InterPro" id="IPR002539">
    <property type="entry name" value="MaoC-like_dom"/>
</dbReference>
<accession>A0A8S4PP29</accession>
<reference evidence="13" key="1">
    <citation type="submission" date="2022-03" db="EMBL/GenBank/DDBJ databases">
        <authorList>
            <person name="Martin C."/>
        </authorList>
    </citation>
    <scope>NUCLEOTIDE SEQUENCE</scope>
</reference>
<feature type="non-terminal residue" evidence="13">
    <location>
        <position position="869"/>
    </location>
</feature>
<dbReference type="InterPro" id="IPR057326">
    <property type="entry name" value="KR_dom"/>
</dbReference>
<dbReference type="GO" id="GO:0018812">
    <property type="term" value="F:3-hydroxyacyl-CoA dehydratase activity"/>
    <property type="evidence" value="ECO:0007669"/>
    <property type="project" value="UniProtKB-ARBA"/>
</dbReference>
<dbReference type="CDD" id="cd03448">
    <property type="entry name" value="HDE_HSD"/>
    <property type="match status" value="1"/>
</dbReference>
<dbReference type="InterPro" id="IPR029069">
    <property type="entry name" value="HotDog_dom_sf"/>
</dbReference>
<dbReference type="GO" id="GO:0005777">
    <property type="term" value="C:peroxisome"/>
    <property type="evidence" value="ECO:0007669"/>
    <property type="project" value="UniProtKB-SubCell"/>
</dbReference>
<keyword evidence="9" id="KW-0456">Lyase</keyword>
<evidence type="ECO:0000256" key="5">
    <source>
        <dbReference type="ARBA" id="ARBA00023002"/>
    </source>
</evidence>
<keyword evidence="8" id="KW-0413">Isomerase</keyword>
<evidence type="ECO:0000256" key="1">
    <source>
        <dbReference type="ARBA" id="ARBA00004275"/>
    </source>
</evidence>
<dbReference type="FunFam" id="3.10.129.10:FF:000013">
    <property type="entry name" value="Peroxisomal multifunctional enzyme type 2"/>
    <property type="match status" value="1"/>
</dbReference>
<evidence type="ECO:0000259" key="12">
    <source>
        <dbReference type="SMART" id="SM00822"/>
    </source>
</evidence>
<evidence type="ECO:0000256" key="9">
    <source>
        <dbReference type="ARBA" id="ARBA00023239"/>
    </source>
</evidence>
<evidence type="ECO:0000256" key="8">
    <source>
        <dbReference type="ARBA" id="ARBA00023235"/>
    </source>
</evidence>
<comment type="pathway">
    <text evidence="2">Lipid metabolism; fatty acid beta-oxidation.</text>
</comment>
<dbReference type="SUPFAM" id="SSF55718">
    <property type="entry name" value="SCP-like"/>
    <property type="match status" value="2"/>
</dbReference>
<comment type="similarity">
    <text evidence="3">Belongs to the short-chain dehydrogenases/reductases (SDR) family.</text>
</comment>
<dbReference type="InterPro" id="IPR020904">
    <property type="entry name" value="Sc_DH/Rdtase_CS"/>
</dbReference>
<evidence type="ECO:0000313" key="14">
    <source>
        <dbReference type="Proteomes" id="UP000749559"/>
    </source>
</evidence>
<keyword evidence="5" id="KW-0560">Oxidoreductase</keyword>
<dbReference type="Pfam" id="PF01575">
    <property type="entry name" value="MaoC_dehydratas"/>
    <property type="match status" value="1"/>
</dbReference>
<dbReference type="FunFam" id="3.30.1050.10:FF:000001">
    <property type="entry name" value="Putative Non-specific lipid-transfer protein"/>
    <property type="match status" value="1"/>
</dbReference>
<evidence type="ECO:0000256" key="4">
    <source>
        <dbReference type="ARBA" id="ARBA00022832"/>
    </source>
</evidence>
<dbReference type="Gene3D" id="3.30.1050.10">
    <property type="entry name" value="SCP2 sterol-binding domain"/>
    <property type="match status" value="2"/>
</dbReference>
<dbReference type="InterPro" id="IPR036527">
    <property type="entry name" value="SCP2_sterol-bd_dom_sf"/>
</dbReference>
<comment type="subcellular location">
    <subcellularLocation>
        <location evidence="1">Peroxisome</location>
    </subcellularLocation>
</comment>
<evidence type="ECO:0000256" key="6">
    <source>
        <dbReference type="ARBA" id="ARBA00023098"/>
    </source>
</evidence>
<evidence type="ECO:0000313" key="13">
    <source>
        <dbReference type="EMBL" id="CAH1795822.1"/>
    </source>
</evidence>
<dbReference type="PRINTS" id="PR00081">
    <property type="entry name" value="GDHRDH"/>
</dbReference>
<dbReference type="FunFam" id="3.40.50.720:FF:000185">
    <property type="entry name" value="peroxisomal multifunctional enzyme type 2"/>
    <property type="match status" value="1"/>
</dbReference>
<dbReference type="InterPro" id="IPR002347">
    <property type="entry name" value="SDR_fam"/>
</dbReference>
<dbReference type="PANTHER" id="PTHR45024:SF2">
    <property type="entry name" value="SCP2 DOMAIN-CONTAINING PROTEIN"/>
    <property type="match status" value="1"/>
</dbReference>
<evidence type="ECO:0000256" key="7">
    <source>
        <dbReference type="ARBA" id="ARBA00023140"/>
    </source>
</evidence>
<evidence type="ECO:0000256" key="2">
    <source>
        <dbReference type="ARBA" id="ARBA00005005"/>
    </source>
</evidence>
<dbReference type="GO" id="GO:0006631">
    <property type="term" value="P:fatty acid metabolic process"/>
    <property type="evidence" value="ECO:0007669"/>
    <property type="project" value="UniProtKB-KW"/>
</dbReference>
<dbReference type="SMART" id="SM00822">
    <property type="entry name" value="PKS_KR"/>
    <property type="match status" value="1"/>
</dbReference>
<dbReference type="Proteomes" id="UP000749559">
    <property type="component" value="Unassembled WGS sequence"/>
</dbReference>
<organism evidence="13 14">
    <name type="scientific">Owenia fusiformis</name>
    <name type="common">Polychaete worm</name>
    <dbReference type="NCBI Taxonomy" id="6347"/>
    <lineage>
        <taxon>Eukaryota</taxon>
        <taxon>Metazoa</taxon>
        <taxon>Spiralia</taxon>
        <taxon>Lophotrochozoa</taxon>
        <taxon>Annelida</taxon>
        <taxon>Polychaeta</taxon>
        <taxon>Sedentaria</taxon>
        <taxon>Canalipalpata</taxon>
        <taxon>Sabellida</taxon>
        <taxon>Oweniida</taxon>
        <taxon>Oweniidae</taxon>
        <taxon>Owenia</taxon>
    </lineage>
</organism>
<name>A0A8S4PP29_OWEFU</name>
<evidence type="ECO:0000256" key="11">
    <source>
        <dbReference type="SAM" id="MobiDB-lite"/>
    </source>
</evidence>
<dbReference type="AlphaFoldDB" id="A0A8S4PP29"/>
<proteinExistence type="inferred from homology"/>
<gene>
    <name evidence="13" type="ORF">OFUS_LOCUS20306</name>
</gene>
<dbReference type="InterPro" id="IPR003033">
    <property type="entry name" value="SCP2_sterol-bd_dom"/>
</dbReference>
<dbReference type="Pfam" id="PF22622">
    <property type="entry name" value="MFE-2_hydrat-2_N"/>
    <property type="match status" value="1"/>
</dbReference>
<dbReference type="InterPro" id="IPR051687">
    <property type="entry name" value="Peroxisomal_Beta-Oxidation"/>
</dbReference>
<dbReference type="SUPFAM" id="SSF54637">
    <property type="entry name" value="Thioesterase/thiol ester dehydrase-isomerase"/>
    <property type="match status" value="2"/>
</dbReference>
<keyword evidence="6" id="KW-0443">Lipid metabolism</keyword>
<comment type="caution">
    <text evidence="13">The sequence shown here is derived from an EMBL/GenBank/DDBJ whole genome shotgun (WGS) entry which is preliminary data.</text>
</comment>
<dbReference type="Pfam" id="PF00106">
    <property type="entry name" value="adh_short"/>
    <property type="match status" value="1"/>
</dbReference>
<sequence>VKVYFKMAAPLRFDGRVVLVTGAGGGLGREYALLFGERGASVVVNDLGGSMTGDGGGTSRPADVVVDQIKAKGGKAVANYDSVEDGEKLVKTALDNFGRIDIVINNAGILRDRSFARTSDLDWDLIHRVHLRGSFMVTRAAWPHMKKQKFGRIIMTTSTAGIYGNFGQANYSAAKMGLVGLSHTLAIEGKKYNIQSNALAPTAGSRLTQTVWPQELVDQIKPEFVAPLVAWLCHDSCSETGGIFECGAGWMSKLRYEKSKGVVVRKKNQAFTPEAVRENWEKIVDFTESNHPTSITEGMTHLMAAISEVEGGVETNNASANIMPHTIAADSEINVQKALEAKFPPAKWTYTNKESILYNLGVGVSTQQEDYLNFLYEGSEDFSVLPTYGVIPSLMCAFDVFGGGIPGSGIVIDPTRVVHGEQYMELYKPLPTEGTLTSHVRIADVLDKGSGMLIIEDIETYDEKGELVAYNQMAAFVVGSGGFGGKKSSSKAKPTVNPPKRSPDATMSEKTSIDQAALYRLSGDRNPLHIDPSFAAMGGFKEPILHGLCSFGYAARHVLKKFANNDVSKFKAIKVRFAKPVLPGQTLQTDMWQEGTRIHFNTKVAETGSVCLSGAYIDLHSVDVRPVSAPAGQGLLSDVVFKEMGSRMKEQPQVAKQVNSILTFVITKDKKPMRRWTLDLKGNNELYEGDPKKGKADVTITVDDSDYVDLVTGKLNGQKAFMSGKLKVKGNIMLAAKLSTIFEATRKEAMADSLLSEPIFAEMAKRIESNPNLVKNVKAIFQWNITKDGKTQTWTVDLKNGNGAAYKGTPQGGAKAGCTLTLSDDDFVDMVMGKLNAQKAFMTGKLKMSGNIMLAQKLEGIFADAKAKL</sequence>
<feature type="domain" description="Ketoreductase" evidence="12">
    <location>
        <begin position="16"/>
        <end position="215"/>
    </location>
</feature>
<dbReference type="PRINTS" id="PR00080">
    <property type="entry name" value="SDRFAMILY"/>
</dbReference>
<dbReference type="GO" id="GO:0016491">
    <property type="term" value="F:oxidoreductase activity"/>
    <property type="evidence" value="ECO:0007669"/>
    <property type="project" value="UniProtKB-KW"/>
</dbReference>
<dbReference type="SUPFAM" id="SSF51735">
    <property type="entry name" value="NAD(P)-binding Rossmann-fold domains"/>
    <property type="match status" value="1"/>
</dbReference>
<dbReference type="Gene3D" id="3.40.50.720">
    <property type="entry name" value="NAD(P)-binding Rossmann-like Domain"/>
    <property type="match status" value="1"/>
</dbReference>
<dbReference type="Gene3D" id="3.10.129.10">
    <property type="entry name" value="Hotdog Thioesterase"/>
    <property type="match status" value="1"/>
</dbReference>